<name>A0ABW2EJ78_9BACI</name>
<dbReference type="InterPro" id="IPR035965">
    <property type="entry name" value="PAS-like_dom_sf"/>
</dbReference>
<gene>
    <name evidence="2" type="ORF">ACFQIC_03270</name>
</gene>
<comment type="caution">
    <text evidence="2">The sequence shown here is derived from an EMBL/GenBank/DDBJ whole genome shotgun (WGS) entry which is preliminary data.</text>
</comment>
<dbReference type="InterPro" id="IPR000014">
    <property type="entry name" value="PAS"/>
</dbReference>
<keyword evidence="3" id="KW-1185">Reference proteome</keyword>
<dbReference type="Pfam" id="PF13426">
    <property type="entry name" value="PAS_9"/>
    <property type="match status" value="1"/>
</dbReference>
<dbReference type="RefSeq" id="WP_204708756.1">
    <property type="nucleotide sequence ID" value="NZ_JBHSZV010000010.1"/>
</dbReference>
<dbReference type="Proteomes" id="UP001596410">
    <property type="component" value="Unassembled WGS sequence"/>
</dbReference>
<dbReference type="EMBL" id="JBHSZV010000010">
    <property type="protein sequence ID" value="MFC7060890.1"/>
    <property type="molecule type" value="Genomic_DNA"/>
</dbReference>
<evidence type="ECO:0000313" key="3">
    <source>
        <dbReference type="Proteomes" id="UP001596410"/>
    </source>
</evidence>
<dbReference type="SUPFAM" id="SSF55785">
    <property type="entry name" value="PYP-like sensor domain (PAS domain)"/>
    <property type="match status" value="1"/>
</dbReference>
<evidence type="ECO:0000259" key="1">
    <source>
        <dbReference type="Pfam" id="PF13426"/>
    </source>
</evidence>
<feature type="domain" description="PAS" evidence="1">
    <location>
        <begin position="26"/>
        <end position="128"/>
    </location>
</feature>
<organism evidence="2 3">
    <name type="scientific">Halobacillus seohaensis</name>
    <dbReference type="NCBI Taxonomy" id="447421"/>
    <lineage>
        <taxon>Bacteria</taxon>
        <taxon>Bacillati</taxon>
        <taxon>Bacillota</taxon>
        <taxon>Bacilli</taxon>
        <taxon>Bacillales</taxon>
        <taxon>Bacillaceae</taxon>
        <taxon>Halobacillus</taxon>
    </lineage>
</organism>
<dbReference type="NCBIfam" id="TIGR00229">
    <property type="entry name" value="sensory_box"/>
    <property type="match status" value="1"/>
</dbReference>
<proteinExistence type="predicted"/>
<evidence type="ECO:0000313" key="2">
    <source>
        <dbReference type="EMBL" id="MFC7060890.1"/>
    </source>
</evidence>
<dbReference type="CDD" id="cd00130">
    <property type="entry name" value="PAS"/>
    <property type="match status" value="1"/>
</dbReference>
<accession>A0ABW2EJ78</accession>
<protein>
    <submittedName>
        <fullName evidence="2">PAS domain S-box protein</fullName>
    </submittedName>
</protein>
<dbReference type="Gene3D" id="3.30.450.20">
    <property type="entry name" value="PAS domain"/>
    <property type="match status" value="1"/>
</dbReference>
<sequence length="136" mass="15471">MLITKLLTSVKYPGDKYWDIVKTSEDAMFVHGDENKIDYVNQSGICLLNASSSLELIGADIFQFVVDEEEEDIQERLGQIKADEFISRPINRCLKAVDGTKKKVEMHGGKVLYNGKVSIITVCRDITDKEYDEEEF</sequence>
<reference evidence="3" key="1">
    <citation type="journal article" date="2019" name="Int. J. Syst. Evol. Microbiol.">
        <title>The Global Catalogue of Microorganisms (GCM) 10K type strain sequencing project: providing services to taxonomists for standard genome sequencing and annotation.</title>
        <authorList>
            <consortium name="The Broad Institute Genomics Platform"/>
            <consortium name="The Broad Institute Genome Sequencing Center for Infectious Disease"/>
            <person name="Wu L."/>
            <person name="Ma J."/>
        </authorList>
    </citation>
    <scope>NUCLEOTIDE SEQUENCE [LARGE SCALE GENOMIC DNA]</scope>
    <source>
        <strain evidence="3">CGMCC 4.1621</strain>
    </source>
</reference>